<dbReference type="EMBL" id="JACCBV010000001">
    <property type="protein sequence ID" value="NYE19686.1"/>
    <property type="molecule type" value="Genomic_DNA"/>
</dbReference>
<dbReference type="InterPro" id="IPR009288">
    <property type="entry name" value="AIG2-like_dom"/>
</dbReference>
<organism evidence="2 3">
    <name type="scientific">Microbacterium immunditiarum</name>
    <dbReference type="NCBI Taxonomy" id="337480"/>
    <lineage>
        <taxon>Bacteria</taxon>
        <taxon>Bacillati</taxon>
        <taxon>Actinomycetota</taxon>
        <taxon>Actinomycetes</taxon>
        <taxon>Micrococcales</taxon>
        <taxon>Microbacteriaceae</taxon>
        <taxon>Microbacterium</taxon>
    </lineage>
</organism>
<dbReference type="InterPro" id="IPR036568">
    <property type="entry name" value="GGCT-like_sf"/>
</dbReference>
<feature type="domain" description="Gamma-glutamylcyclotransferase AIG2-like" evidence="1">
    <location>
        <begin position="9"/>
        <end position="116"/>
    </location>
</feature>
<sequence>MADSGENLVFSYGTLLDADVQRAVFGRALDGDDDVLVGYTIDYIDVPDPRVFELSGKSVHPIIRPTASPLDKVVGKVLTLTDEELEAGDDYELSMYRRASVTLASGRTAWVYISTPEGDLRDSAD</sequence>
<dbReference type="Proteomes" id="UP000576969">
    <property type="component" value="Unassembled WGS sequence"/>
</dbReference>
<keyword evidence="3" id="KW-1185">Reference proteome</keyword>
<dbReference type="Gene3D" id="3.10.490.10">
    <property type="entry name" value="Gamma-glutamyl cyclotransferase-like"/>
    <property type="match status" value="1"/>
</dbReference>
<name>A0A7Y9KJI0_9MICO</name>
<evidence type="ECO:0000313" key="3">
    <source>
        <dbReference type="Proteomes" id="UP000576969"/>
    </source>
</evidence>
<protein>
    <recommendedName>
        <fullName evidence="1">Gamma-glutamylcyclotransferase AIG2-like domain-containing protein</fullName>
    </recommendedName>
</protein>
<comment type="caution">
    <text evidence="2">The sequence shown here is derived from an EMBL/GenBank/DDBJ whole genome shotgun (WGS) entry which is preliminary data.</text>
</comment>
<dbReference type="CDD" id="cd06661">
    <property type="entry name" value="GGCT_like"/>
    <property type="match status" value="1"/>
</dbReference>
<dbReference type="RefSeq" id="WP_179489182.1">
    <property type="nucleotide sequence ID" value="NZ_JACCBV010000001.1"/>
</dbReference>
<reference evidence="2 3" key="1">
    <citation type="submission" date="2020-07" db="EMBL/GenBank/DDBJ databases">
        <title>Sequencing the genomes of 1000 actinobacteria strains.</title>
        <authorList>
            <person name="Klenk H.-P."/>
        </authorList>
    </citation>
    <scope>NUCLEOTIDE SEQUENCE [LARGE SCALE GENOMIC DNA]</scope>
    <source>
        <strain evidence="2 3">DSM 24662</strain>
    </source>
</reference>
<dbReference type="Pfam" id="PF06094">
    <property type="entry name" value="GGACT"/>
    <property type="match status" value="1"/>
</dbReference>
<dbReference type="SUPFAM" id="SSF110857">
    <property type="entry name" value="Gamma-glutamyl cyclotransferase-like"/>
    <property type="match status" value="1"/>
</dbReference>
<gene>
    <name evidence="2" type="ORF">BJ991_001714</name>
</gene>
<proteinExistence type="predicted"/>
<dbReference type="InterPro" id="IPR013024">
    <property type="entry name" value="GGCT-like"/>
</dbReference>
<evidence type="ECO:0000259" key="1">
    <source>
        <dbReference type="Pfam" id="PF06094"/>
    </source>
</evidence>
<accession>A0A7Y9KJI0</accession>
<dbReference type="AlphaFoldDB" id="A0A7Y9KJI0"/>
<evidence type="ECO:0000313" key="2">
    <source>
        <dbReference type="EMBL" id="NYE19686.1"/>
    </source>
</evidence>